<dbReference type="RefSeq" id="XP_009036881.1">
    <property type="nucleotide sequence ID" value="XM_009038633.1"/>
</dbReference>
<dbReference type="eggNOG" id="KOG1311">
    <property type="taxonomic scope" value="Eukaryota"/>
</dbReference>
<evidence type="ECO:0000256" key="6">
    <source>
        <dbReference type="ARBA" id="ARBA00023315"/>
    </source>
</evidence>
<evidence type="ECO:0000259" key="9">
    <source>
        <dbReference type="Pfam" id="PF01529"/>
    </source>
</evidence>
<evidence type="ECO:0000256" key="3">
    <source>
        <dbReference type="ARBA" id="ARBA00022692"/>
    </source>
</evidence>
<comment type="catalytic activity">
    <reaction evidence="7">
        <text>L-cysteinyl-[protein] + hexadecanoyl-CoA = S-hexadecanoyl-L-cysteinyl-[protein] + CoA</text>
        <dbReference type="Rhea" id="RHEA:36683"/>
        <dbReference type="Rhea" id="RHEA-COMP:10131"/>
        <dbReference type="Rhea" id="RHEA-COMP:11032"/>
        <dbReference type="ChEBI" id="CHEBI:29950"/>
        <dbReference type="ChEBI" id="CHEBI:57287"/>
        <dbReference type="ChEBI" id="CHEBI:57379"/>
        <dbReference type="ChEBI" id="CHEBI:74151"/>
        <dbReference type="EC" id="2.3.1.225"/>
    </reaction>
</comment>
<evidence type="ECO:0000256" key="7">
    <source>
        <dbReference type="RuleBase" id="RU079119"/>
    </source>
</evidence>
<comment type="domain">
    <text evidence="7">The DHHC domain is required for palmitoyltransferase activity.</text>
</comment>
<keyword evidence="5 7" id="KW-0472">Membrane</keyword>
<feature type="non-terminal residue" evidence="10">
    <location>
        <position position="161"/>
    </location>
</feature>
<keyword evidence="4 7" id="KW-1133">Transmembrane helix</keyword>
<accession>F0Y8X4</accession>
<dbReference type="PANTHER" id="PTHR22883">
    <property type="entry name" value="ZINC FINGER DHHC DOMAIN CONTAINING PROTEIN"/>
    <property type="match status" value="1"/>
</dbReference>
<keyword evidence="3 7" id="KW-0812">Transmembrane</keyword>
<evidence type="ECO:0000313" key="11">
    <source>
        <dbReference type="Proteomes" id="UP000002729"/>
    </source>
</evidence>
<dbReference type="GO" id="GO:0019706">
    <property type="term" value="F:protein-cysteine S-palmitoyltransferase activity"/>
    <property type="evidence" value="ECO:0007669"/>
    <property type="project" value="UniProtKB-EC"/>
</dbReference>
<name>F0Y8X4_AURAN</name>
<dbReference type="AlphaFoldDB" id="F0Y8X4"/>
<evidence type="ECO:0000256" key="1">
    <source>
        <dbReference type="ARBA" id="ARBA00004141"/>
    </source>
</evidence>
<dbReference type="KEGG" id="aaf:AURANDRAFT_26597"/>
<dbReference type="GO" id="GO:0005794">
    <property type="term" value="C:Golgi apparatus"/>
    <property type="evidence" value="ECO:0007669"/>
    <property type="project" value="TreeGrafter"/>
</dbReference>
<feature type="transmembrane region" description="Helical" evidence="7">
    <location>
        <begin position="20"/>
        <end position="43"/>
    </location>
</feature>
<organism evidence="11">
    <name type="scientific">Aureococcus anophagefferens</name>
    <name type="common">Harmful bloom alga</name>
    <dbReference type="NCBI Taxonomy" id="44056"/>
    <lineage>
        <taxon>Eukaryota</taxon>
        <taxon>Sar</taxon>
        <taxon>Stramenopiles</taxon>
        <taxon>Ochrophyta</taxon>
        <taxon>Pelagophyceae</taxon>
        <taxon>Pelagomonadales</taxon>
        <taxon>Pelagomonadaceae</taxon>
        <taxon>Aureococcus</taxon>
    </lineage>
</organism>
<feature type="non-terminal residue" evidence="10">
    <location>
        <position position="1"/>
    </location>
</feature>
<dbReference type="Pfam" id="PF01529">
    <property type="entry name" value="DHHC"/>
    <property type="match status" value="1"/>
</dbReference>
<dbReference type="GO" id="GO:0005783">
    <property type="term" value="C:endoplasmic reticulum"/>
    <property type="evidence" value="ECO:0007669"/>
    <property type="project" value="TreeGrafter"/>
</dbReference>
<dbReference type="PANTHER" id="PTHR22883:SF203">
    <property type="entry name" value="PALMITOYLTRANSFERASE"/>
    <property type="match status" value="1"/>
</dbReference>
<evidence type="ECO:0000256" key="8">
    <source>
        <dbReference type="SAM" id="MobiDB-lite"/>
    </source>
</evidence>
<dbReference type="GeneID" id="20220230"/>
<dbReference type="EC" id="2.3.1.225" evidence="7"/>
<feature type="region of interest" description="Disordered" evidence="8">
    <location>
        <begin position="81"/>
        <end position="102"/>
    </location>
</feature>
<evidence type="ECO:0000256" key="5">
    <source>
        <dbReference type="ARBA" id="ARBA00023136"/>
    </source>
</evidence>
<evidence type="ECO:0000256" key="4">
    <source>
        <dbReference type="ARBA" id="ARBA00022989"/>
    </source>
</evidence>
<dbReference type="OMA" id="AEYWVAS"/>
<evidence type="ECO:0000256" key="2">
    <source>
        <dbReference type="ARBA" id="ARBA00022679"/>
    </source>
</evidence>
<dbReference type="PROSITE" id="PS50216">
    <property type="entry name" value="DHHC"/>
    <property type="match status" value="1"/>
</dbReference>
<protein>
    <recommendedName>
        <fullName evidence="7">Palmitoyltransferase</fullName>
        <ecNumber evidence="7">2.3.1.225</ecNumber>
    </recommendedName>
</protein>
<keyword evidence="2 7" id="KW-0808">Transferase</keyword>
<dbReference type="InterPro" id="IPR001594">
    <property type="entry name" value="Palmitoyltrfase_DHHC"/>
</dbReference>
<keyword evidence="11" id="KW-1185">Reference proteome</keyword>
<proteinExistence type="inferred from homology"/>
<gene>
    <name evidence="10" type="ORF">AURANDRAFT_26597</name>
</gene>
<reference evidence="10 11" key="1">
    <citation type="journal article" date="2011" name="Proc. Natl. Acad. Sci. U.S.A.">
        <title>Niche of harmful alga Aureococcus anophagefferens revealed through ecogenomics.</title>
        <authorList>
            <person name="Gobler C.J."/>
            <person name="Berry D.L."/>
            <person name="Dyhrman S.T."/>
            <person name="Wilhelm S.W."/>
            <person name="Salamov A."/>
            <person name="Lobanov A.V."/>
            <person name="Zhang Y."/>
            <person name="Collier J.L."/>
            <person name="Wurch L.L."/>
            <person name="Kustka A.B."/>
            <person name="Dill B.D."/>
            <person name="Shah M."/>
            <person name="VerBerkmoes N.C."/>
            <person name="Kuo A."/>
            <person name="Terry A."/>
            <person name="Pangilinan J."/>
            <person name="Lindquist E.A."/>
            <person name="Lucas S."/>
            <person name="Paulsen I.T."/>
            <person name="Hattenrath-Lehmann T.K."/>
            <person name="Talmage S.C."/>
            <person name="Walker E.A."/>
            <person name="Koch F."/>
            <person name="Burson A.M."/>
            <person name="Marcoval M.A."/>
            <person name="Tang Y.Z."/>
            <person name="Lecleir G.R."/>
            <person name="Coyne K.J."/>
            <person name="Berg G.M."/>
            <person name="Bertrand E.M."/>
            <person name="Saito M.A."/>
            <person name="Gladyshev V.N."/>
            <person name="Grigoriev I.V."/>
        </authorList>
    </citation>
    <scope>NUCLEOTIDE SEQUENCE [LARGE SCALE GENOMIC DNA]</scope>
    <source>
        <strain evidence="11">CCMP 1984</strain>
    </source>
</reference>
<feature type="domain" description="Palmitoyltransferase DHHC" evidence="9">
    <location>
        <begin position="119"/>
        <end position="161"/>
    </location>
</feature>
<dbReference type="EMBL" id="GL833128">
    <property type="protein sequence ID" value="EGB08140.1"/>
    <property type="molecule type" value="Genomic_DNA"/>
</dbReference>
<comment type="subcellular location">
    <subcellularLocation>
        <location evidence="1">Membrane</location>
        <topology evidence="1">Multi-pass membrane protein</topology>
    </subcellularLocation>
</comment>
<dbReference type="Proteomes" id="UP000002729">
    <property type="component" value="Unassembled WGS sequence"/>
</dbReference>
<feature type="transmembrane region" description="Helical" evidence="7">
    <location>
        <begin position="49"/>
        <end position="75"/>
    </location>
</feature>
<dbReference type="InterPro" id="IPR039859">
    <property type="entry name" value="PFA4/ZDH16/20/ERF2-like"/>
</dbReference>
<dbReference type="GO" id="GO:0016020">
    <property type="term" value="C:membrane"/>
    <property type="evidence" value="ECO:0007669"/>
    <property type="project" value="UniProtKB-SubCell"/>
</dbReference>
<dbReference type="OrthoDB" id="9909019at2759"/>
<sequence>RLRALLSSPMSRENGFDWPLHPLQCLTWALFPTILFDFYFVLLPVVPEPWRWAACGVYSCVAGVTFASAWITAAVDPRDPHVRREPAGGRSGRELGGDFEGRPPRGSRLAACCEPLSTCLCYLCQAHVFASSKHCRFCDKCVLRFDHHCKWLNTCVGSKNY</sequence>
<comment type="similarity">
    <text evidence="7">Belongs to the DHHC palmitoyltransferase family.</text>
</comment>
<dbReference type="GO" id="GO:0006612">
    <property type="term" value="P:protein targeting to membrane"/>
    <property type="evidence" value="ECO:0007669"/>
    <property type="project" value="TreeGrafter"/>
</dbReference>
<keyword evidence="6 7" id="KW-0012">Acyltransferase</keyword>
<dbReference type="InParanoid" id="F0Y8X4"/>
<evidence type="ECO:0000313" key="10">
    <source>
        <dbReference type="EMBL" id="EGB08140.1"/>
    </source>
</evidence>